<dbReference type="GO" id="GO:0050129">
    <property type="term" value="F:N-formylglutamate deformylase activity"/>
    <property type="evidence" value="ECO:0007669"/>
    <property type="project" value="UniProtKB-EC"/>
</dbReference>
<dbReference type="PANTHER" id="PTHR43433:SF3">
    <property type="entry name" value="NON-HEME CHLOROPEROXIDASE"/>
    <property type="match status" value="1"/>
</dbReference>
<dbReference type="InterPro" id="IPR050471">
    <property type="entry name" value="AB_hydrolase"/>
</dbReference>
<dbReference type="EC" id="3.5.1.68" evidence="2"/>
<dbReference type="CDD" id="cd17040">
    <property type="entry name" value="Ubl_MoaD_like"/>
    <property type="match status" value="1"/>
</dbReference>
<dbReference type="KEGG" id="sfk:KY5_3792c"/>
<keyword evidence="3" id="KW-1185">Reference proteome</keyword>
<dbReference type="Pfam" id="PF02597">
    <property type="entry name" value="ThiS"/>
    <property type="match status" value="1"/>
</dbReference>
<dbReference type="InterPro" id="IPR000073">
    <property type="entry name" value="AB_hydrolase_1"/>
</dbReference>
<keyword evidence="2" id="KW-0378">Hydrolase</keyword>
<dbReference type="Proteomes" id="UP000221011">
    <property type="component" value="Chromosome"/>
</dbReference>
<feature type="domain" description="AB hydrolase-1" evidence="1">
    <location>
        <begin position="25"/>
        <end position="129"/>
    </location>
</feature>
<evidence type="ECO:0000313" key="2">
    <source>
        <dbReference type="EMBL" id="ATL28810.1"/>
    </source>
</evidence>
<protein>
    <submittedName>
        <fullName evidence="2">N-formylglutamate deformylase</fullName>
        <ecNumber evidence="2">3.5.1.68</ecNumber>
    </submittedName>
</protein>
<name>A0A291QAI3_9ACTN</name>
<dbReference type="InterPro" id="IPR016155">
    <property type="entry name" value="Mopterin_synth/thiamin_S_b"/>
</dbReference>
<dbReference type="InterPro" id="IPR012675">
    <property type="entry name" value="Beta-grasp_dom_sf"/>
</dbReference>
<dbReference type="InterPro" id="IPR003749">
    <property type="entry name" value="ThiS/MoaD-like"/>
</dbReference>
<dbReference type="AlphaFoldDB" id="A0A291QAI3"/>
<accession>A0A291QAI3</accession>
<dbReference type="Pfam" id="PF00561">
    <property type="entry name" value="Abhydrolase_1"/>
    <property type="match status" value="1"/>
</dbReference>
<proteinExistence type="predicted"/>
<reference evidence="2 3" key="1">
    <citation type="submission" date="2017-08" db="EMBL/GenBank/DDBJ databases">
        <title>Complete Genome Sequence of Streptomyces formicae KY5, the formicamycin producer.</title>
        <authorList>
            <person name="Holmes N.A."/>
            <person name="Devine R."/>
            <person name="Qin Z."/>
            <person name="Seipke R.F."/>
            <person name="Wilkinson B."/>
            <person name="Hutchings M.I."/>
        </authorList>
    </citation>
    <scope>NUCLEOTIDE SEQUENCE [LARGE SCALE GENOMIC DNA]</scope>
    <source>
        <strain evidence="2 3">KY5</strain>
    </source>
</reference>
<dbReference type="EMBL" id="CP022685">
    <property type="protein sequence ID" value="ATL28810.1"/>
    <property type="molecule type" value="Genomic_DNA"/>
</dbReference>
<gene>
    <name evidence="2" type="ORF">KY5_3792c</name>
</gene>
<dbReference type="Gene3D" id="3.40.50.1820">
    <property type="entry name" value="alpha/beta hydrolase"/>
    <property type="match status" value="1"/>
</dbReference>
<dbReference type="Gene3D" id="3.10.20.30">
    <property type="match status" value="1"/>
</dbReference>
<evidence type="ECO:0000313" key="3">
    <source>
        <dbReference type="Proteomes" id="UP000221011"/>
    </source>
</evidence>
<dbReference type="InterPro" id="IPR029058">
    <property type="entry name" value="AB_hydrolase_fold"/>
</dbReference>
<dbReference type="SUPFAM" id="SSF53474">
    <property type="entry name" value="alpha/beta-Hydrolases"/>
    <property type="match status" value="1"/>
</dbReference>
<dbReference type="PANTHER" id="PTHR43433">
    <property type="entry name" value="HYDROLASE, ALPHA/BETA FOLD FAMILY PROTEIN"/>
    <property type="match status" value="1"/>
</dbReference>
<dbReference type="SUPFAM" id="SSF54285">
    <property type="entry name" value="MoaD/ThiS"/>
    <property type="match status" value="1"/>
</dbReference>
<evidence type="ECO:0000259" key="1">
    <source>
        <dbReference type="Pfam" id="PF00561"/>
    </source>
</evidence>
<sequence length="342" mass="36540">MLRTHDGVAVEAAYDPGPDPSGELAIVVAHGFTGDLSRPHVRRIARVFAQRAAVITFSFRGHGASGGRSTVGDREVLDLVAAVEWARSLGHARVVTVGFSMGGSVVLRHAALHRGRTEARVDAVVAVSAPARWYYRGTAPMRRLHWVVTRPAGRAVGRFGLRTRIHPHEWDPVPLSPVESVPLIAPTPLLVVHGDRDPYFPVDHPRMLAAAAAGGAELWLEEGMGHAEHAASDELAGRIAAWATASWTSATADREERRMVNGTIRYWAAAKAAAGVAEEPYAAGTLAEALDAARERHPGELVRVLQRCSFLVDGDPVGTRGHETVRLAEGGTVEVLPPFAGG</sequence>
<organism evidence="2 3">
    <name type="scientific">Streptomyces formicae</name>
    <dbReference type="NCBI Taxonomy" id="1616117"/>
    <lineage>
        <taxon>Bacteria</taxon>
        <taxon>Bacillati</taxon>
        <taxon>Actinomycetota</taxon>
        <taxon>Actinomycetes</taxon>
        <taxon>Kitasatosporales</taxon>
        <taxon>Streptomycetaceae</taxon>
        <taxon>Streptomyces</taxon>
    </lineage>
</organism>